<dbReference type="Proteomes" id="UP000191897">
    <property type="component" value="Unassembled WGS sequence"/>
</dbReference>
<dbReference type="Pfam" id="PF08291">
    <property type="entry name" value="Peptidase_M15_3"/>
    <property type="match status" value="1"/>
</dbReference>
<sequence length="413" mass="45256">MPPKRALREALANGVFGTAEDMRAASTFVQSFEDGEDRISKAMGGQVSKTILDAIRQRTMAKNELAANPLLGITDEGFEAQADFRQLLTRWIISNPEATQLEIDEQAGKIGKSITDRFEYPDLGGDEPATYNRDPALPFDNPYSTPAPAEQEGGDPEVRAWEKAQGVTPEYRARIEEQAKQKGMGYDEYIRSRVSKGTFALALSQEFASLPDPTTGRSFYHGDNLNRSRVPRSAVYRALGFAAQPATYSPNPAAHGLARLVRPDPTFPQGTGGNLNFVHKGQETISPTLRTTLTAASQQLGRDLTISSGYRSGNHPVERRKRAGGGEHTRGNAADISMAGMNDSQRADLVRALMAQGVTRFITYTGSPDMLHVDLKRQRGSNGLPYFMHDKSARNIQRAPAWLRAIAEESTSI</sequence>
<evidence type="ECO:0000256" key="1">
    <source>
        <dbReference type="SAM" id="MobiDB-lite"/>
    </source>
</evidence>
<dbReference type="InterPro" id="IPR013230">
    <property type="entry name" value="Peptidase_M15A_C"/>
</dbReference>
<dbReference type="EMBL" id="FBWC01000007">
    <property type="protein sequence ID" value="CUX14159.1"/>
    <property type="molecule type" value="Genomic_DNA"/>
</dbReference>
<dbReference type="SUPFAM" id="SSF55166">
    <property type="entry name" value="Hedgehog/DD-peptidase"/>
    <property type="match status" value="1"/>
</dbReference>
<evidence type="ECO:0000313" key="4">
    <source>
        <dbReference type="Proteomes" id="UP000191897"/>
    </source>
</evidence>
<reference evidence="3 4" key="1">
    <citation type="submission" date="2016-01" db="EMBL/GenBank/DDBJ databases">
        <authorList>
            <person name="Oliw E.H."/>
        </authorList>
    </citation>
    <scope>NUCLEOTIDE SEQUENCE [LARGE SCALE GENOMIC DNA]</scope>
    <source>
        <strain evidence="3 4">Kerr 14</strain>
    </source>
</reference>
<feature type="domain" description="Peptidase M15A C-terminal" evidence="2">
    <location>
        <begin position="286"/>
        <end position="374"/>
    </location>
</feature>
<proteinExistence type="predicted"/>
<dbReference type="Gene3D" id="3.30.1380.10">
    <property type="match status" value="1"/>
</dbReference>
<protein>
    <recommendedName>
        <fullName evidence="2">Peptidase M15A C-terminal domain-containing protein</fullName>
    </recommendedName>
</protein>
<accession>A0A1S7P0E6</accession>
<feature type="region of interest" description="Disordered" evidence="1">
    <location>
        <begin position="306"/>
        <end position="329"/>
    </location>
</feature>
<dbReference type="AlphaFoldDB" id="A0A1S7P0E6"/>
<name>A0A1S7P0E6_AGRTU</name>
<evidence type="ECO:0000259" key="2">
    <source>
        <dbReference type="Pfam" id="PF08291"/>
    </source>
</evidence>
<organism evidence="3 4">
    <name type="scientific">Agrobacterium tumefaciens str. Kerr 14</name>
    <dbReference type="NCBI Taxonomy" id="1183424"/>
    <lineage>
        <taxon>Bacteria</taxon>
        <taxon>Pseudomonadati</taxon>
        <taxon>Pseudomonadota</taxon>
        <taxon>Alphaproteobacteria</taxon>
        <taxon>Hyphomicrobiales</taxon>
        <taxon>Rhizobiaceae</taxon>
        <taxon>Rhizobium/Agrobacterium group</taxon>
        <taxon>Agrobacterium</taxon>
        <taxon>Agrobacterium tumefaciens complex</taxon>
    </lineage>
</organism>
<evidence type="ECO:0000313" key="3">
    <source>
        <dbReference type="EMBL" id="CUX14159.1"/>
    </source>
</evidence>
<gene>
    <name evidence="3" type="ORF">AGR4C_Cc150043</name>
</gene>
<dbReference type="InterPro" id="IPR009045">
    <property type="entry name" value="Zn_M74/Hedgehog-like"/>
</dbReference>